<dbReference type="Proteomes" id="UP000440578">
    <property type="component" value="Unassembled WGS sequence"/>
</dbReference>
<evidence type="ECO:0000256" key="2">
    <source>
        <dbReference type="ARBA" id="ARBA00005988"/>
    </source>
</evidence>
<gene>
    <name evidence="6" type="primary">Nna1_1</name>
    <name evidence="6" type="ORF">FJT64_003828</name>
</gene>
<dbReference type="GO" id="GO:0008270">
    <property type="term" value="F:zinc ion binding"/>
    <property type="evidence" value="ECO:0007669"/>
    <property type="project" value="InterPro"/>
</dbReference>
<dbReference type="GO" id="GO:0006508">
    <property type="term" value="P:proteolysis"/>
    <property type="evidence" value="ECO:0007669"/>
    <property type="project" value="InterPro"/>
</dbReference>
<evidence type="ECO:0000256" key="3">
    <source>
        <dbReference type="PROSITE-ProRule" id="PRU01379"/>
    </source>
</evidence>
<organism evidence="6 7">
    <name type="scientific">Amphibalanus amphitrite</name>
    <name type="common">Striped barnacle</name>
    <name type="synonym">Balanus amphitrite</name>
    <dbReference type="NCBI Taxonomy" id="1232801"/>
    <lineage>
        <taxon>Eukaryota</taxon>
        <taxon>Metazoa</taxon>
        <taxon>Ecdysozoa</taxon>
        <taxon>Arthropoda</taxon>
        <taxon>Crustacea</taxon>
        <taxon>Multicrustacea</taxon>
        <taxon>Cirripedia</taxon>
        <taxon>Thoracica</taxon>
        <taxon>Thoracicalcarea</taxon>
        <taxon>Balanomorpha</taxon>
        <taxon>Balanoidea</taxon>
        <taxon>Balanidae</taxon>
        <taxon>Amphibalaninae</taxon>
        <taxon>Amphibalanus</taxon>
    </lineage>
</organism>
<keyword evidence="6" id="KW-0378">Hydrolase</keyword>
<sequence>MMRGILSFLTSRNRVAEVSDPTELLRQRFVFKIVPMLNPDGVIVGNSRCSLAGRDMNRQFKHTHRDLYPAVWHVKLLVRRLMEEAGVTVYCDFHGHSRRQNAFIYGCENRRNSSRYLTEKVFPFLLDRVAKNLFDFDSCQFSVHKSKEGTGRVVMWSMGITNAYTLEASSAGSSLRARAGTHYRAHDYELIGQRFCETLLDYVDTSPVKRVRERVMDTLREQYGYTDPADGSDSSSAEDSDEAGSSSKTRKASKKWRSKKFQSLLSWKKREKPQQTLTKITLRPPSERSLVGGDRGGCSPPAPRLVLQVGRGSSDRVLIWEQGCDLTLTFCDTLREKHRDISLEGCQLPIRPHLNVCVFYVVKLLSKSA</sequence>
<feature type="active site" description="Proton donor/acceptor" evidence="3">
    <location>
        <position position="167"/>
    </location>
</feature>
<comment type="similarity">
    <text evidence="2 3">Belongs to the peptidase M14 family.</text>
</comment>
<keyword evidence="6" id="KW-0121">Carboxypeptidase</keyword>
<feature type="region of interest" description="Disordered" evidence="4">
    <location>
        <begin position="221"/>
        <end position="257"/>
    </location>
</feature>
<keyword evidence="6" id="KW-0645">Protease</keyword>
<dbReference type="GO" id="GO:0004181">
    <property type="term" value="F:metallocarboxypeptidase activity"/>
    <property type="evidence" value="ECO:0007669"/>
    <property type="project" value="InterPro"/>
</dbReference>
<dbReference type="Pfam" id="PF00246">
    <property type="entry name" value="Peptidase_M14"/>
    <property type="match status" value="1"/>
</dbReference>
<dbReference type="InterPro" id="IPR000834">
    <property type="entry name" value="Peptidase_M14"/>
</dbReference>
<dbReference type="InterPro" id="IPR050821">
    <property type="entry name" value="Cytosolic_carboxypeptidase"/>
</dbReference>
<proteinExistence type="inferred from homology"/>
<comment type="caution">
    <text evidence="6">The sequence shown here is derived from an EMBL/GenBank/DDBJ whole genome shotgun (WGS) entry which is preliminary data.</text>
</comment>
<dbReference type="PANTHER" id="PTHR12756">
    <property type="entry name" value="CYTOSOLIC CARBOXYPEPTIDASE"/>
    <property type="match status" value="1"/>
</dbReference>
<dbReference type="EMBL" id="VIIS01001408">
    <property type="protein sequence ID" value="KAF0298827.1"/>
    <property type="molecule type" value="Genomic_DNA"/>
</dbReference>
<evidence type="ECO:0000256" key="1">
    <source>
        <dbReference type="ARBA" id="ARBA00001947"/>
    </source>
</evidence>
<dbReference type="PROSITE" id="PS52035">
    <property type="entry name" value="PEPTIDASE_M14"/>
    <property type="match status" value="1"/>
</dbReference>
<dbReference type="PANTHER" id="PTHR12756:SF45">
    <property type="entry name" value="CYTOSOLIC CARBOXYPEPTIDASE NNA1"/>
    <property type="match status" value="1"/>
</dbReference>
<evidence type="ECO:0000256" key="4">
    <source>
        <dbReference type="SAM" id="MobiDB-lite"/>
    </source>
</evidence>
<evidence type="ECO:0000259" key="5">
    <source>
        <dbReference type="PROSITE" id="PS52035"/>
    </source>
</evidence>
<evidence type="ECO:0000313" key="6">
    <source>
        <dbReference type="EMBL" id="KAF0298827.1"/>
    </source>
</evidence>
<name>A0A6A4VRI8_AMPAM</name>
<keyword evidence="7" id="KW-1185">Reference proteome</keyword>
<comment type="cofactor">
    <cofactor evidence="1">
        <name>Zn(2+)</name>
        <dbReference type="ChEBI" id="CHEBI:29105"/>
    </cofactor>
</comment>
<dbReference type="Gene3D" id="3.40.630.10">
    <property type="entry name" value="Zn peptidases"/>
    <property type="match status" value="1"/>
</dbReference>
<evidence type="ECO:0000313" key="7">
    <source>
        <dbReference type="Proteomes" id="UP000440578"/>
    </source>
</evidence>
<feature type="compositionally biased region" description="Basic residues" evidence="4">
    <location>
        <begin position="248"/>
        <end position="257"/>
    </location>
</feature>
<feature type="domain" description="Peptidase M14" evidence="5">
    <location>
        <begin position="1"/>
        <end position="203"/>
    </location>
</feature>
<reference evidence="6 7" key="1">
    <citation type="submission" date="2019-07" db="EMBL/GenBank/DDBJ databases">
        <title>Draft genome assembly of a fouling barnacle, Amphibalanus amphitrite (Darwin, 1854): The first reference genome for Thecostraca.</title>
        <authorList>
            <person name="Kim W."/>
        </authorList>
    </citation>
    <scope>NUCLEOTIDE SEQUENCE [LARGE SCALE GENOMIC DNA]</scope>
    <source>
        <strain evidence="6">SNU_AA5</strain>
        <tissue evidence="6">Soma without cirri and trophi</tissue>
    </source>
</reference>
<dbReference type="AlphaFoldDB" id="A0A6A4VRI8"/>
<protein>
    <submittedName>
        <fullName evidence="6">Cytosolic carboxypeptidase Nna1</fullName>
    </submittedName>
</protein>
<accession>A0A6A4VRI8</accession>
<dbReference type="SUPFAM" id="SSF53187">
    <property type="entry name" value="Zn-dependent exopeptidases"/>
    <property type="match status" value="1"/>
</dbReference>